<dbReference type="RefSeq" id="WP_189213753.1">
    <property type="nucleotide sequence ID" value="NZ_BMRB01000007.1"/>
</dbReference>
<reference evidence="1" key="1">
    <citation type="journal article" date="2014" name="Int. J. Syst. Evol. Microbiol.">
        <title>Complete genome sequence of Corynebacterium casei LMG S-19264T (=DSM 44701T), isolated from a smear-ripened cheese.</title>
        <authorList>
            <consortium name="US DOE Joint Genome Institute (JGI-PGF)"/>
            <person name="Walter F."/>
            <person name="Albersmeier A."/>
            <person name="Kalinowski J."/>
            <person name="Ruckert C."/>
        </authorList>
    </citation>
    <scope>NUCLEOTIDE SEQUENCE</scope>
    <source>
        <strain evidence="1">JCM 3276</strain>
    </source>
</reference>
<dbReference type="AlphaFoldDB" id="A0A918GSR5"/>
<name>A0A918GSR5_9PSEU</name>
<protein>
    <submittedName>
        <fullName evidence="1">Uncharacterized protein</fullName>
    </submittedName>
</protein>
<evidence type="ECO:0000313" key="1">
    <source>
        <dbReference type="EMBL" id="GGS55017.1"/>
    </source>
</evidence>
<dbReference type="Gene3D" id="3.40.50.2300">
    <property type="match status" value="1"/>
</dbReference>
<organism evidence="1 2">
    <name type="scientific">Actinokineospora fastidiosa</name>
    <dbReference type="NCBI Taxonomy" id="1816"/>
    <lineage>
        <taxon>Bacteria</taxon>
        <taxon>Bacillati</taxon>
        <taxon>Actinomycetota</taxon>
        <taxon>Actinomycetes</taxon>
        <taxon>Pseudonocardiales</taxon>
        <taxon>Pseudonocardiaceae</taxon>
        <taxon>Actinokineospora</taxon>
    </lineage>
</organism>
<gene>
    <name evidence="1" type="ORF">GCM10010171_57720</name>
</gene>
<sequence>MSEPVFRGLHALLSVVHDLVRRPRWRRSRPAAGESDRPLPLLCLVRVDGPNDILAALSRRFDEEQRVKVPHARVDAETARVAVEQRWEQVRKGAEPLLPLLDELRHQLSADRFGTGRLSGFGHYRFVDWLTSRTVGPGTRKNERVDITDMLRVWHAAGERPAEAQRMGVAEAAAAQPLWMRLAVLLLAAWHRPLRFWLWSHRFPLIGRVPRWLMRQPFMLPGHSSSFTGFAELLTAGRRTEENDAEIKKLLVHAFLEDLRRVYGTGPLQLRRWRRTAYTVVLLENITESNGGWELLRLVNEVRNSSTRHDPVLFIATADAVPAWLGRAGTPPPVRQLPTELGAWQRTLPQSRLVQREDARFIVVGLPGPDPQAASDEDTHGWYRQGRMVPAQVPVLARRGMIVAVVLVVLAAASAVGVPWLWTRLANDCLPSPSGGVAVEWLAGECVGYSDSDAQIFGANPRLRAAQAAIFEQNAKALRVRDSNPDRPLVTVVYFGEFTNQEDVPNTADAVTEELAGLLIRQSQDNSTISTTAPLLRVVVANGGTEMRHAREVVDRLLGPLFDADPSVMGVIGMGRTVIATESAIGALGDRGIPVLATTLTGDGLAERSPMYFQMVPGNTAEVRLVLRYGAHTGRTVALYRPTAGPDSYLDSLEAQFIAQGGTPDEVVEWDGVSNVNIRCGDDQLAFYGGREGEFLGFLRRVRSQCAKHPPLVVGDDAVTRFVAQRGLRDQDDFAGVPLHYVSLGSEVVLAGPSCVAKGIPAGASSADSPARPIVALCGGLNRLYFQNSSPDPAWRAFQLALRPVEETTNQPWPSERTGIAYDAASLFVRLVDANKNRERIKPSPFAPNRAAIAQEFRELACTSEATPQGEPCFEGAGGPIDFSVHRDGSTRPIAILRIDDIKDFNSVPRCEYRMRGDLEETCGDPETSPGR</sequence>
<dbReference type="SUPFAM" id="SSF53822">
    <property type="entry name" value="Periplasmic binding protein-like I"/>
    <property type="match status" value="1"/>
</dbReference>
<comment type="caution">
    <text evidence="1">The sequence shown here is derived from an EMBL/GenBank/DDBJ whole genome shotgun (WGS) entry which is preliminary data.</text>
</comment>
<dbReference type="Proteomes" id="UP000660680">
    <property type="component" value="Unassembled WGS sequence"/>
</dbReference>
<proteinExistence type="predicted"/>
<evidence type="ECO:0000313" key="2">
    <source>
        <dbReference type="Proteomes" id="UP000660680"/>
    </source>
</evidence>
<reference evidence="1" key="2">
    <citation type="submission" date="2020-09" db="EMBL/GenBank/DDBJ databases">
        <authorList>
            <person name="Sun Q."/>
            <person name="Ohkuma M."/>
        </authorList>
    </citation>
    <scope>NUCLEOTIDE SEQUENCE</scope>
    <source>
        <strain evidence="1">JCM 3276</strain>
    </source>
</reference>
<dbReference type="InterPro" id="IPR028082">
    <property type="entry name" value="Peripla_BP_I"/>
</dbReference>
<accession>A0A918GSR5</accession>
<keyword evidence="2" id="KW-1185">Reference proteome</keyword>
<dbReference type="EMBL" id="BMRB01000007">
    <property type="protein sequence ID" value="GGS55017.1"/>
    <property type="molecule type" value="Genomic_DNA"/>
</dbReference>